<name>A0A2G8S4K6_9APHY</name>
<evidence type="ECO:0000313" key="2">
    <source>
        <dbReference type="Proteomes" id="UP000230002"/>
    </source>
</evidence>
<evidence type="ECO:0000313" key="1">
    <source>
        <dbReference type="EMBL" id="PIL28709.1"/>
    </source>
</evidence>
<comment type="caution">
    <text evidence="1">The sequence shown here is derived from an EMBL/GenBank/DDBJ whole genome shotgun (WGS) entry which is preliminary data.</text>
</comment>
<dbReference type="EMBL" id="AYKW01000023">
    <property type="protein sequence ID" value="PIL28709.1"/>
    <property type="molecule type" value="Genomic_DNA"/>
</dbReference>
<keyword evidence="2" id="KW-1185">Reference proteome</keyword>
<dbReference type="Proteomes" id="UP000230002">
    <property type="component" value="Unassembled WGS sequence"/>
</dbReference>
<sequence>MAMKDHKLLIVADIQRAIEGINSMAVSLQHDTPLSSGTLPSCYAEATIYHFQVSSQTVVESLLSASTTTSSWLEQMGDKLSVISTRWPASKALGTLMGRLSD</sequence>
<accession>A0A2G8S4K6</accession>
<protein>
    <submittedName>
        <fullName evidence="1">Uncharacterized protein</fullName>
    </submittedName>
</protein>
<dbReference type="AlphaFoldDB" id="A0A2G8S4K6"/>
<reference evidence="1 2" key="1">
    <citation type="journal article" date="2015" name="Sci. Rep.">
        <title>Chromosome-level genome map provides insights into diverse defense mechanisms in the medicinal fungus Ganoderma sinense.</title>
        <authorList>
            <person name="Zhu Y."/>
            <person name="Xu J."/>
            <person name="Sun C."/>
            <person name="Zhou S."/>
            <person name="Xu H."/>
            <person name="Nelson D.R."/>
            <person name="Qian J."/>
            <person name="Song J."/>
            <person name="Luo H."/>
            <person name="Xiang L."/>
            <person name="Li Y."/>
            <person name="Xu Z."/>
            <person name="Ji A."/>
            <person name="Wang L."/>
            <person name="Lu S."/>
            <person name="Hayward A."/>
            <person name="Sun W."/>
            <person name="Li X."/>
            <person name="Schwartz D.C."/>
            <person name="Wang Y."/>
            <person name="Chen S."/>
        </authorList>
    </citation>
    <scope>NUCLEOTIDE SEQUENCE [LARGE SCALE GENOMIC DNA]</scope>
    <source>
        <strain evidence="1 2">ZZ0214-1</strain>
    </source>
</reference>
<proteinExistence type="predicted"/>
<gene>
    <name evidence="1" type="ORF">GSI_08753</name>
</gene>
<organism evidence="1 2">
    <name type="scientific">Ganoderma sinense ZZ0214-1</name>
    <dbReference type="NCBI Taxonomy" id="1077348"/>
    <lineage>
        <taxon>Eukaryota</taxon>
        <taxon>Fungi</taxon>
        <taxon>Dikarya</taxon>
        <taxon>Basidiomycota</taxon>
        <taxon>Agaricomycotina</taxon>
        <taxon>Agaricomycetes</taxon>
        <taxon>Polyporales</taxon>
        <taxon>Polyporaceae</taxon>
        <taxon>Ganoderma</taxon>
    </lineage>
</organism>